<evidence type="ECO:0000313" key="3">
    <source>
        <dbReference type="Proteomes" id="UP000250235"/>
    </source>
</evidence>
<dbReference type="AlphaFoldDB" id="A0A2Z7D0L5"/>
<evidence type="ECO:0000256" key="1">
    <source>
        <dbReference type="SAM" id="MobiDB-lite"/>
    </source>
</evidence>
<evidence type="ECO:0000313" key="2">
    <source>
        <dbReference type="EMBL" id="KZV50686.1"/>
    </source>
</evidence>
<reference evidence="2 3" key="1">
    <citation type="journal article" date="2015" name="Proc. Natl. Acad. Sci. U.S.A.">
        <title>The resurrection genome of Boea hygrometrica: A blueprint for survival of dehydration.</title>
        <authorList>
            <person name="Xiao L."/>
            <person name="Yang G."/>
            <person name="Zhang L."/>
            <person name="Yang X."/>
            <person name="Zhao S."/>
            <person name="Ji Z."/>
            <person name="Zhou Q."/>
            <person name="Hu M."/>
            <person name="Wang Y."/>
            <person name="Chen M."/>
            <person name="Xu Y."/>
            <person name="Jin H."/>
            <person name="Xiao X."/>
            <person name="Hu G."/>
            <person name="Bao F."/>
            <person name="Hu Y."/>
            <person name="Wan P."/>
            <person name="Li L."/>
            <person name="Deng X."/>
            <person name="Kuang T."/>
            <person name="Xiang C."/>
            <person name="Zhu J.K."/>
            <person name="Oliver M.J."/>
            <person name="He Y."/>
        </authorList>
    </citation>
    <scope>NUCLEOTIDE SEQUENCE [LARGE SCALE GENOMIC DNA]</scope>
    <source>
        <strain evidence="3">cv. XS01</strain>
    </source>
</reference>
<feature type="compositionally biased region" description="Basic residues" evidence="1">
    <location>
        <begin position="268"/>
        <end position="279"/>
    </location>
</feature>
<dbReference type="EMBL" id="KQ992351">
    <property type="protein sequence ID" value="KZV50686.1"/>
    <property type="molecule type" value="Genomic_DNA"/>
</dbReference>
<accession>A0A2Z7D0L5</accession>
<proteinExistence type="predicted"/>
<dbReference type="Proteomes" id="UP000250235">
    <property type="component" value="Unassembled WGS sequence"/>
</dbReference>
<name>A0A2Z7D0L5_9LAMI</name>
<gene>
    <name evidence="2" type="ORF">F511_28240</name>
</gene>
<protein>
    <submittedName>
        <fullName evidence="2">Uncharacterized protein</fullName>
    </submittedName>
</protein>
<keyword evidence="3" id="KW-1185">Reference proteome</keyword>
<feature type="region of interest" description="Disordered" evidence="1">
    <location>
        <begin position="252"/>
        <end position="283"/>
    </location>
</feature>
<organism evidence="2 3">
    <name type="scientific">Dorcoceras hygrometricum</name>
    <dbReference type="NCBI Taxonomy" id="472368"/>
    <lineage>
        <taxon>Eukaryota</taxon>
        <taxon>Viridiplantae</taxon>
        <taxon>Streptophyta</taxon>
        <taxon>Embryophyta</taxon>
        <taxon>Tracheophyta</taxon>
        <taxon>Spermatophyta</taxon>
        <taxon>Magnoliopsida</taxon>
        <taxon>eudicotyledons</taxon>
        <taxon>Gunneridae</taxon>
        <taxon>Pentapetalae</taxon>
        <taxon>asterids</taxon>
        <taxon>lamiids</taxon>
        <taxon>Lamiales</taxon>
        <taxon>Gesneriaceae</taxon>
        <taxon>Didymocarpoideae</taxon>
        <taxon>Trichosporeae</taxon>
        <taxon>Loxocarpinae</taxon>
        <taxon>Dorcoceras</taxon>
    </lineage>
</organism>
<sequence length="672" mass="74838">MTSSYISNALQINFDSVLEITDIAEMVSMFKTLESIGLRGFLGCPSVLYERELEQFFDTTMVKDGDITCEVSSKVVVISEDRRAYLQDITCEVSSKVVVISEDRFAGVFGLPTEGLVNLSEVPKDLVYDARSIFSQSGEPISTYGKKRLMKYEYHLLNDILAKSLTVKAGKLEQNFVCVLKEMVDKTLKKAKGFAAQICVLLKSDSAMTMGDATTFPPLKILSAKTVKTYIATNKTIDARGKADDPGVAKIARSKKRQLATGDEPAVTKKKRTSKRKASSSKDKMEIVSVAQEAIPFQAVEPSTAVPAEQSDELTVDTIEKETVSTADEIDNVIAQVLAETAQLEETKTAEREQPHETDVGEETVFEGQAVEKADEMELWFNLSYEEFAARQADRIVESSSETDGEQETVAYETEGMELSDVIPTVEEKTSADEAMTVEEILLKISGNISLPSTIGEVTKIQLGKSISIPGVDEGDWYKASLPMIPAADKGKAPLLERDTLREKVIDEVDRFFNSFSFKKLENLKIEDIYAKEELVLSWAEADSMRVALHRRMYILTKYRELLIRKFLEARKSNFVPCEGSSSTDLKVLDWLSDLHLFVLEELKEHMLAHVRETKIVVFSSCICLLIGVARSSPGARLGDWVFTEAVLIKSSSGTFLKRKKGRRRILISELP</sequence>